<dbReference type="Proteomes" id="UP001138500">
    <property type="component" value="Unassembled WGS sequence"/>
</dbReference>
<accession>A0A9W7W697</accession>
<evidence type="ECO:0000313" key="2">
    <source>
        <dbReference type="EMBL" id="KAH9843474.1"/>
    </source>
</evidence>
<feature type="region of interest" description="Disordered" evidence="1">
    <location>
        <begin position="1"/>
        <end position="47"/>
    </location>
</feature>
<evidence type="ECO:0000256" key="1">
    <source>
        <dbReference type="SAM" id="MobiDB-lite"/>
    </source>
</evidence>
<reference evidence="2 3" key="2">
    <citation type="journal article" date="2021" name="Curr. Genet.">
        <title>Genetic response to nitrogen starvation in the aggressive Eucalyptus foliar pathogen Teratosphaeria destructans.</title>
        <authorList>
            <person name="Havenga M."/>
            <person name="Wingfield B.D."/>
            <person name="Wingfield M.J."/>
            <person name="Dreyer L.L."/>
            <person name="Roets F."/>
            <person name="Aylward J."/>
        </authorList>
    </citation>
    <scope>NUCLEOTIDE SEQUENCE [LARGE SCALE GENOMIC DNA]</scope>
    <source>
        <strain evidence="2">CMW44962</strain>
    </source>
</reference>
<protein>
    <submittedName>
        <fullName evidence="2">Uncharacterized protein</fullName>
    </submittedName>
</protein>
<sequence>MESATDQRVGATTGEDISTVKPARSGASAAQTKGTVAGEGAKGGNGEGVVEVKGEVVGPFESFDKWFRRAFGDWSLIGK</sequence>
<dbReference type="AlphaFoldDB" id="A0A9W7W697"/>
<proteinExistence type="predicted"/>
<keyword evidence="3" id="KW-1185">Reference proteome</keyword>
<dbReference type="EMBL" id="RIBY02000336">
    <property type="protein sequence ID" value="KAH9843474.1"/>
    <property type="molecule type" value="Genomic_DNA"/>
</dbReference>
<gene>
    <name evidence="2" type="ORF">Tdes44962_MAKER07372</name>
</gene>
<evidence type="ECO:0000313" key="3">
    <source>
        <dbReference type="Proteomes" id="UP001138500"/>
    </source>
</evidence>
<reference evidence="2 3" key="1">
    <citation type="journal article" date="2018" name="IMA Fungus">
        <title>IMA Genome-F 10: Nine draft genome sequences of Claviceps purpurea s.lat., including C. arundinis, C. humidiphila, and C. cf. spartinae, pseudomolecules for the pitch canker pathogen Fusarium circinatum, draft genome of Davidsoniella eucalypti, Grosmannia galeiformis, Quambalaria eucalypti, and Teratosphaeria destructans.</title>
        <authorList>
            <person name="Wingfield B.D."/>
            <person name="Liu M."/>
            <person name="Nguyen H.D."/>
            <person name="Lane F.A."/>
            <person name="Morgan S.W."/>
            <person name="De Vos L."/>
            <person name="Wilken P.M."/>
            <person name="Duong T.A."/>
            <person name="Aylward J."/>
            <person name="Coetzee M.P."/>
            <person name="Dadej K."/>
            <person name="De Beer Z.W."/>
            <person name="Findlay W."/>
            <person name="Havenga M."/>
            <person name="Kolarik M."/>
            <person name="Menzies J.G."/>
            <person name="Naidoo K."/>
            <person name="Pochopski O."/>
            <person name="Shoukouhi P."/>
            <person name="Santana Q.C."/>
            <person name="Seifert K.A."/>
            <person name="Soal N."/>
            <person name="Steenkamp E.T."/>
            <person name="Tatham C.T."/>
            <person name="van der Nest M.A."/>
            <person name="Wingfield M.J."/>
        </authorList>
    </citation>
    <scope>NUCLEOTIDE SEQUENCE [LARGE SCALE GENOMIC DNA]</scope>
    <source>
        <strain evidence="2">CMW44962</strain>
    </source>
</reference>
<name>A0A9W7W697_9PEZI</name>
<organism evidence="2 3">
    <name type="scientific">Teratosphaeria destructans</name>
    <dbReference type="NCBI Taxonomy" id="418781"/>
    <lineage>
        <taxon>Eukaryota</taxon>
        <taxon>Fungi</taxon>
        <taxon>Dikarya</taxon>
        <taxon>Ascomycota</taxon>
        <taxon>Pezizomycotina</taxon>
        <taxon>Dothideomycetes</taxon>
        <taxon>Dothideomycetidae</taxon>
        <taxon>Mycosphaerellales</taxon>
        <taxon>Teratosphaeriaceae</taxon>
        <taxon>Teratosphaeria</taxon>
    </lineage>
</organism>
<comment type="caution">
    <text evidence="2">The sequence shown here is derived from an EMBL/GenBank/DDBJ whole genome shotgun (WGS) entry which is preliminary data.</text>
</comment>